<dbReference type="EnsemblMetazoa" id="tetur19g00680.1">
    <property type="protein sequence ID" value="tetur19g00680.1"/>
    <property type="gene ID" value="tetur19g00680"/>
</dbReference>
<sequence>MAITQEIVTALRLTSCGARLFEFLF</sequence>
<accession>T1KRT8</accession>
<reference evidence="2" key="1">
    <citation type="submission" date="2011-08" db="EMBL/GenBank/DDBJ databases">
        <authorList>
            <person name="Rombauts S."/>
        </authorList>
    </citation>
    <scope>NUCLEOTIDE SEQUENCE</scope>
    <source>
        <strain evidence="2">London</strain>
    </source>
</reference>
<proteinExistence type="predicted"/>
<dbReference type="HOGENOM" id="CLU_3419659_0_0_1"/>
<evidence type="ECO:0000313" key="1">
    <source>
        <dbReference type="EnsemblMetazoa" id="tetur19g00680.1"/>
    </source>
</evidence>
<protein>
    <submittedName>
        <fullName evidence="1">Uncharacterized protein</fullName>
    </submittedName>
</protein>
<organism evidence="1 2">
    <name type="scientific">Tetranychus urticae</name>
    <name type="common">Two-spotted spider mite</name>
    <dbReference type="NCBI Taxonomy" id="32264"/>
    <lineage>
        <taxon>Eukaryota</taxon>
        <taxon>Metazoa</taxon>
        <taxon>Ecdysozoa</taxon>
        <taxon>Arthropoda</taxon>
        <taxon>Chelicerata</taxon>
        <taxon>Arachnida</taxon>
        <taxon>Acari</taxon>
        <taxon>Acariformes</taxon>
        <taxon>Trombidiformes</taxon>
        <taxon>Prostigmata</taxon>
        <taxon>Eleutherengona</taxon>
        <taxon>Raphignathae</taxon>
        <taxon>Tetranychoidea</taxon>
        <taxon>Tetranychidae</taxon>
        <taxon>Tetranychus</taxon>
    </lineage>
</organism>
<reference evidence="1" key="2">
    <citation type="submission" date="2015-06" db="UniProtKB">
        <authorList>
            <consortium name="EnsemblMetazoa"/>
        </authorList>
    </citation>
    <scope>IDENTIFICATION</scope>
</reference>
<name>T1KRT8_TETUR</name>
<keyword evidence="2" id="KW-1185">Reference proteome</keyword>
<dbReference type="Proteomes" id="UP000015104">
    <property type="component" value="Unassembled WGS sequence"/>
</dbReference>
<evidence type="ECO:0000313" key="2">
    <source>
        <dbReference type="Proteomes" id="UP000015104"/>
    </source>
</evidence>
<dbReference type="AlphaFoldDB" id="T1KRT8"/>
<dbReference type="EMBL" id="CAEY01000418">
    <property type="status" value="NOT_ANNOTATED_CDS"/>
    <property type="molecule type" value="Genomic_DNA"/>
</dbReference>